<dbReference type="GO" id="GO:0016651">
    <property type="term" value="F:oxidoreductase activity, acting on NAD(P)H"/>
    <property type="evidence" value="ECO:0007669"/>
    <property type="project" value="UniProtKB-ARBA"/>
</dbReference>
<dbReference type="InterPro" id="IPR054633">
    <property type="entry name" value="BilS"/>
</dbReference>
<evidence type="ECO:0000313" key="2">
    <source>
        <dbReference type="EMBL" id="CUO87809.1"/>
    </source>
</evidence>
<name>A0A174ISA0_9FIRM</name>
<dbReference type="InterPro" id="IPR008254">
    <property type="entry name" value="Flavodoxin/NO_synth"/>
</dbReference>
<dbReference type="EMBL" id="CYYV01000018">
    <property type="protein sequence ID" value="CUO87809.1"/>
    <property type="molecule type" value="Genomic_DNA"/>
</dbReference>
<gene>
    <name evidence="2" type="ORF">ERS852406_03067</name>
    <name evidence="3" type="ORF">JTJ23_11935</name>
    <name evidence="4" type="ORF">L0N21_13370</name>
</gene>
<evidence type="ECO:0000313" key="3">
    <source>
        <dbReference type="EMBL" id="MBN2954271.1"/>
    </source>
</evidence>
<dbReference type="Proteomes" id="UP000737612">
    <property type="component" value="Unassembled WGS sequence"/>
</dbReference>
<dbReference type="InterPro" id="IPR001226">
    <property type="entry name" value="Flavodoxin_CS"/>
</dbReference>
<dbReference type="AlphaFoldDB" id="A0A174ISA0"/>
<accession>A0A174ISA0</accession>
<evidence type="ECO:0000313" key="4">
    <source>
        <dbReference type="EMBL" id="MCG4766489.1"/>
    </source>
</evidence>
<dbReference type="PROSITE" id="PS00201">
    <property type="entry name" value="FLAVODOXIN"/>
    <property type="match status" value="1"/>
</dbReference>
<dbReference type="EMBL" id="JAKNFS010000019">
    <property type="protein sequence ID" value="MCG4766489.1"/>
    <property type="molecule type" value="Genomic_DNA"/>
</dbReference>
<reference evidence="4" key="3">
    <citation type="submission" date="2022-01" db="EMBL/GenBank/DDBJ databases">
        <title>Collection of gut derived symbiotic bacterial strains cultured from healthy donors.</title>
        <authorList>
            <person name="Lin H."/>
            <person name="Kohout C."/>
            <person name="Waligurski E."/>
            <person name="Pamer E.G."/>
        </authorList>
    </citation>
    <scope>NUCLEOTIDE SEQUENCE</scope>
    <source>
        <strain evidence="4">DFI.5.49</strain>
    </source>
</reference>
<protein>
    <submittedName>
        <fullName evidence="2 3">Flavodoxin</fullName>
    </submittedName>
</protein>
<evidence type="ECO:0000313" key="5">
    <source>
        <dbReference type="Proteomes" id="UP000095706"/>
    </source>
</evidence>
<reference evidence="2 5" key="1">
    <citation type="submission" date="2015-09" db="EMBL/GenBank/DDBJ databases">
        <authorList>
            <consortium name="Pathogen Informatics"/>
        </authorList>
    </citation>
    <scope>NUCLEOTIDE SEQUENCE [LARGE SCALE GENOMIC DNA]</scope>
    <source>
        <strain evidence="2 5">2789STDY5608849</strain>
    </source>
</reference>
<evidence type="ECO:0000259" key="1">
    <source>
        <dbReference type="Pfam" id="PF12641"/>
    </source>
</evidence>
<dbReference type="NCBIfam" id="NF045594">
    <property type="entry name" value="flavodox_BilS"/>
    <property type="match status" value="1"/>
</dbReference>
<dbReference type="RefSeq" id="WP_022461714.1">
    <property type="nucleotide sequence ID" value="NZ_CAXSRP010000015.1"/>
</dbReference>
<dbReference type="SUPFAM" id="SSF52218">
    <property type="entry name" value="Flavoproteins"/>
    <property type="match status" value="1"/>
</dbReference>
<dbReference type="InterPro" id="IPR029039">
    <property type="entry name" value="Flavoprotein-like_sf"/>
</dbReference>
<dbReference type="Pfam" id="PF12641">
    <property type="entry name" value="Flavodoxin_3"/>
    <property type="match status" value="1"/>
</dbReference>
<feature type="domain" description="Flavodoxin-like" evidence="1">
    <location>
        <begin position="8"/>
        <end position="163"/>
    </location>
</feature>
<dbReference type="Proteomes" id="UP001199915">
    <property type="component" value="Unassembled WGS sequence"/>
</dbReference>
<dbReference type="EMBL" id="JAFHBD010000061">
    <property type="protein sequence ID" value="MBN2954271.1"/>
    <property type="molecule type" value="Genomic_DNA"/>
</dbReference>
<reference evidence="3" key="2">
    <citation type="submission" date="2021-02" db="EMBL/GenBank/DDBJ databases">
        <title>Metagenome-assembled genomes from human diarrheal sample B26.</title>
        <authorList>
            <person name="Ateba T.P."/>
            <person name="Alayande K.A."/>
            <person name="Mwanza M."/>
        </authorList>
    </citation>
    <scope>NUCLEOTIDE SEQUENCE</scope>
    <source>
        <strain evidence="3">06WH</strain>
    </source>
</reference>
<dbReference type="Gene3D" id="3.40.50.360">
    <property type="match status" value="1"/>
</dbReference>
<dbReference type="GO" id="GO:0009055">
    <property type="term" value="F:electron transfer activity"/>
    <property type="evidence" value="ECO:0007669"/>
    <property type="project" value="InterPro"/>
</dbReference>
<dbReference type="Proteomes" id="UP000095706">
    <property type="component" value="Unassembled WGS sequence"/>
</dbReference>
<dbReference type="GO" id="GO:0010181">
    <property type="term" value="F:FMN binding"/>
    <property type="evidence" value="ECO:0007669"/>
    <property type="project" value="InterPro"/>
</dbReference>
<sequence length="165" mass="18731">MIKEHYSILFCSLTGNTKKLADAIYETLPKDKCDYFGTNDSQVPQSDVCYIGFWTDKGNADQKTLELLSKLKNKKIFLFGTAGFGGSDAYFEKILGQVKQSIDASNTVIGEYMCQGKMPQSVRERYMKMKENPEHPANLDLLIQNFDRALSHPDSEDLERLKKSL</sequence>
<proteinExistence type="predicted"/>
<organism evidence="2 5">
    <name type="scientific">Fusicatenibacter saccharivorans</name>
    <dbReference type="NCBI Taxonomy" id="1150298"/>
    <lineage>
        <taxon>Bacteria</taxon>
        <taxon>Bacillati</taxon>
        <taxon>Bacillota</taxon>
        <taxon>Clostridia</taxon>
        <taxon>Lachnospirales</taxon>
        <taxon>Lachnospiraceae</taxon>
        <taxon>Fusicatenibacter</taxon>
    </lineage>
</organism>